<reference evidence="3" key="1">
    <citation type="submission" date="2016-10" db="EMBL/GenBank/DDBJ databases">
        <authorList>
            <person name="Varghese N."/>
            <person name="Submissions S."/>
        </authorList>
    </citation>
    <scope>NUCLEOTIDE SEQUENCE [LARGE SCALE GENOMIC DNA]</scope>
    <source>
        <strain evidence="3">DSM 44260</strain>
    </source>
</reference>
<evidence type="ECO:0000313" key="3">
    <source>
        <dbReference type="Proteomes" id="UP000199051"/>
    </source>
</evidence>
<sequence>MLSNPPVLLRRLTRADAPEVLRVVAESVEHLRPWMAWAAVDPTAGQVVANIDQCVADWDNGVDYSYAIVVDGTIVGRCGMMPRVGPGGLEMGYWLHPAHVGRGLATLATAAMVDAAFALPDIDRLEIVHDTANTRSGAVPRRLGFREVARDSPPQEPITAAEHGVDVRWRLTRAEHLSR</sequence>
<name>A0A1H9N4D9_9PSEU</name>
<dbReference type="InterPro" id="IPR051531">
    <property type="entry name" value="N-acetyltransferase"/>
</dbReference>
<dbReference type="STRING" id="155974.SAMN04487818_102496"/>
<dbReference type="SUPFAM" id="SSF55729">
    <property type="entry name" value="Acyl-CoA N-acyltransferases (Nat)"/>
    <property type="match status" value="1"/>
</dbReference>
<dbReference type="GO" id="GO:0016747">
    <property type="term" value="F:acyltransferase activity, transferring groups other than amino-acyl groups"/>
    <property type="evidence" value="ECO:0007669"/>
    <property type="project" value="InterPro"/>
</dbReference>
<dbReference type="InterPro" id="IPR000182">
    <property type="entry name" value="GNAT_dom"/>
</dbReference>
<organism evidence="2 3">
    <name type="scientific">Actinokineospora terrae</name>
    <dbReference type="NCBI Taxonomy" id="155974"/>
    <lineage>
        <taxon>Bacteria</taxon>
        <taxon>Bacillati</taxon>
        <taxon>Actinomycetota</taxon>
        <taxon>Actinomycetes</taxon>
        <taxon>Pseudonocardiales</taxon>
        <taxon>Pseudonocardiaceae</taxon>
        <taxon>Actinokineospora</taxon>
    </lineage>
</organism>
<evidence type="ECO:0000259" key="1">
    <source>
        <dbReference type="PROSITE" id="PS51186"/>
    </source>
</evidence>
<dbReference type="Pfam" id="PF13302">
    <property type="entry name" value="Acetyltransf_3"/>
    <property type="match status" value="1"/>
</dbReference>
<keyword evidence="2" id="KW-0808">Transferase</keyword>
<dbReference type="PROSITE" id="PS51186">
    <property type="entry name" value="GNAT"/>
    <property type="match status" value="1"/>
</dbReference>
<gene>
    <name evidence="2" type="ORF">SAMN04487818_102496</name>
</gene>
<accession>A0A1H9N4D9</accession>
<proteinExistence type="predicted"/>
<keyword evidence="3" id="KW-1185">Reference proteome</keyword>
<protein>
    <submittedName>
        <fullName evidence="2">Protein N-acetyltransferase, RimJ/RimL family</fullName>
    </submittedName>
</protein>
<dbReference type="InterPro" id="IPR016181">
    <property type="entry name" value="Acyl_CoA_acyltransferase"/>
</dbReference>
<dbReference type="Gene3D" id="3.40.630.30">
    <property type="match status" value="1"/>
</dbReference>
<evidence type="ECO:0000313" key="2">
    <source>
        <dbReference type="EMBL" id="SER30647.1"/>
    </source>
</evidence>
<dbReference type="PANTHER" id="PTHR43792">
    <property type="entry name" value="GNAT FAMILY, PUTATIVE (AFU_ORTHOLOGUE AFUA_3G00765)-RELATED-RELATED"/>
    <property type="match status" value="1"/>
</dbReference>
<feature type="domain" description="N-acetyltransferase" evidence="1">
    <location>
        <begin position="7"/>
        <end position="174"/>
    </location>
</feature>
<dbReference type="AlphaFoldDB" id="A0A1H9N4D9"/>
<dbReference type="EMBL" id="FOGI01000002">
    <property type="protein sequence ID" value="SER30647.1"/>
    <property type="molecule type" value="Genomic_DNA"/>
</dbReference>
<dbReference type="Proteomes" id="UP000199051">
    <property type="component" value="Unassembled WGS sequence"/>
</dbReference>